<keyword evidence="1" id="KW-0472">Membrane</keyword>
<keyword evidence="1" id="KW-0812">Transmembrane</keyword>
<evidence type="ECO:0000256" key="1">
    <source>
        <dbReference type="SAM" id="Phobius"/>
    </source>
</evidence>
<evidence type="ECO:0000313" key="2">
    <source>
        <dbReference type="EMBL" id="ADB52953.1"/>
    </source>
</evidence>
<sequence length="113" mass="11537">MPSLRSDDGQASVELVALLPLVGLVVVLLWQAALAGSAMWLGGGAARAAARAEALGADPLRAARGVLPGRFERGLAVRRERDGSIALVVRVPAVVGGGALGSVTTRARFEAQQ</sequence>
<dbReference type="STRING" id="469383.Cwoe_4540"/>
<name>D3F8V8_CONWI</name>
<evidence type="ECO:0008006" key="4">
    <source>
        <dbReference type="Google" id="ProtNLM"/>
    </source>
</evidence>
<reference evidence="2 3" key="1">
    <citation type="journal article" date="2010" name="Stand. Genomic Sci.">
        <title>Complete genome sequence of Conexibacter woesei type strain (ID131577).</title>
        <authorList>
            <person name="Pukall R."/>
            <person name="Lapidus A."/>
            <person name="Glavina Del Rio T."/>
            <person name="Copeland A."/>
            <person name="Tice H."/>
            <person name="Cheng J.-F."/>
            <person name="Lucas S."/>
            <person name="Chen F."/>
            <person name="Nolan M."/>
            <person name="Bruce D."/>
            <person name="Goodwin L."/>
            <person name="Pitluck S."/>
            <person name="Mavromatis K."/>
            <person name="Ivanova N."/>
            <person name="Ovchinnikova G."/>
            <person name="Pati A."/>
            <person name="Chen A."/>
            <person name="Palaniappan K."/>
            <person name="Land M."/>
            <person name="Hauser L."/>
            <person name="Chang Y.-J."/>
            <person name="Jeffries C.D."/>
            <person name="Chain P."/>
            <person name="Meincke L."/>
            <person name="Sims D."/>
            <person name="Brettin T."/>
            <person name="Detter J.C."/>
            <person name="Rohde M."/>
            <person name="Goeker M."/>
            <person name="Bristow J."/>
            <person name="Eisen J.A."/>
            <person name="Markowitz V."/>
            <person name="Kyrpides N.C."/>
            <person name="Klenk H.-P."/>
            <person name="Hugenholtz P."/>
        </authorList>
    </citation>
    <scope>NUCLEOTIDE SEQUENCE [LARGE SCALE GENOMIC DNA]</scope>
    <source>
        <strain evidence="3">DSM 14684 / CIP 108061 / JCM 11494 / NBRC 100937 / ID131577</strain>
    </source>
</reference>
<protein>
    <recommendedName>
        <fullName evidence="4">TadE family protein</fullName>
    </recommendedName>
</protein>
<keyword evidence="3" id="KW-1185">Reference proteome</keyword>
<evidence type="ECO:0000313" key="3">
    <source>
        <dbReference type="Proteomes" id="UP000008229"/>
    </source>
</evidence>
<dbReference type="Proteomes" id="UP000008229">
    <property type="component" value="Chromosome"/>
</dbReference>
<feature type="transmembrane region" description="Helical" evidence="1">
    <location>
        <begin position="15"/>
        <end position="41"/>
    </location>
</feature>
<accession>D3F8V8</accession>
<dbReference type="EMBL" id="CP001854">
    <property type="protein sequence ID" value="ADB52953.1"/>
    <property type="molecule type" value="Genomic_DNA"/>
</dbReference>
<dbReference type="HOGENOM" id="CLU_2129219_0_0_11"/>
<dbReference type="RefSeq" id="WP_012936004.1">
    <property type="nucleotide sequence ID" value="NC_013739.1"/>
</dbReference>
<proteinExistence type="predicted"/>
<dbReference type="KEGG" id="cwo:Cwoe_4540"/>
<keyword evidence="1" id="KW-1133">Transmembrane helix</keyword>
<organism evidence="2 3">
    <name type="scientific">Conexibacter woesei (strain DSM 14684 / CCUG 47730 / CIP 108061 / JCM 11494 / NBRC 100937 / ID131577)</name>
    <dbReference type="NCBI Taxonomy" id="469383"/>
    <lineage>
        <taxon>Bacteria</taxon>
        <taxon>Bacillati</taxon>
        <taxon>Actinomycetota</taxon>
        <taxon>Thermoleophilia</taxon>
        <taxon>Solirubrobacterales</taxon>
        <taxon>Conexibacteraceae</taxon>
        <taxon>Conexibacter</taxon>
    </lineage>
</organism>
<reference evidence="3" key="2">
    <citation type="submission" date="2010-01" db="EMBL/GenBank/DDBJ databases">
        <title>The complete genome of Conexibacter woesei DSM 14684.</title>
        <authorList>
            <consortium name="US DOE Joint Genome Institute (JGI-PGF)"/>
            <person name="Lucas S."/>
            <person name="Copeland A."/>
            <person name="Lapidus A."/>
            <person name="Glavina del Rio T."/>
            <person name="Dalin E."/>
            <person name="Tice H."/>
            <person name="Bruce D."/>
            <person name="Goodwin L."/>
            <person name="Pitluck S."/>
            <person name="Kyrpides N."/>
            <person name="Mavromatis K."/>
            <person name="Ivanova N."/>
            <person name="Mikhailova N."/>
            <person name="Chertkov O."/>
            <person name="Brettin T."/>
            <person name="Detter J.C."/>
            <person name="Han C."/>
            <person name="Larimer F."/>
            <person name="Land M."/>
            <person name="Hauser L."/>
            <person name="Markowitz V."/>
            <person name="Cheng J.-F."/>
            <person name="Hugenholtz P."/>
            <person name="Woyke T."/>
            <person name="Wu D."/>
            <person name="Pukall R."/>
            <person name="Steenblock K."/>
            <person name="Schneider S."/>
            <person name="Klenk H.-P."/>
            <person name="Eisen J.A."/>
        </authorList>
    </citation>
    <scope>NUCLEOTIDE SEQUENCE [LARGE SCALE GENOMIC DNA]</scope>
    <source>
        <strain evidence="3">DSM 14684 / CIP 108061 / JCM 11494 / NBRC 100937 / ID131577</strain>
    </source>
</reference>
<dbReference type="AlphaFoldDB" id="D3F8V8"/>
<gene>
    <name evidence="2" type="ordered locus">Cwoe_4540</name>
</gene>